<evidence type="ECO:0000256" key="5">
    <source>
        <dbReference type="ARBA" id="ARBA00023163"/>
    </source>
</evidence>
<evidence type="ECO:0000313" key="9">
    <source>
        <dbReference type="Proteomes" id="UP000824321"/>
    </source>
</evidence>
<evidence type="ECO:0000256" key="3">
    <source>
        <dbReference type="ARBA" id="ARBA00023082"/>
    </source>
</evidence>
<evidence type="ECO:0000259" key="6">
    <source>
        <dbReference type="Pfam" id="PF04542"/>
    </source>
</evidence>
<evidence type="ECO:0000256" key="4">
    <source>
        <dbReference type="ARBA" id="ARBA00023125"/>
    </source>
</evidence>
<dbReference type="Pfam" id="PF04542">
    <property type="entry name" value="Sigma70_r2"/>
    <property type="match status" value="1"/>
</dbReference>
<organism evidence="8 9">
    <name type="scientific">Qipengyuania gelatinilytica</name>
    <dbReference type="NCBI Taxonomy" id="2867231"/>
    <lineage>
        <taxon>Bacteria</taxon>
        <taxon>Pseudomonadati</taxon>
        <taxon>Pseudomonadota</taxon>
        <taxon>Alphaproteobacteria</taxon>
        <taxon>Sphingomonadales</taxon>
        <taxon>Erythrobacteraceae</taxon>
        <taxon>Qipengyuania</taxon>
    </lineage>
</organism>
<dbReference type="EMBL" id="CP081294">
    <property type="protein sequence ID" value="QZD96033.1"/>
    <property type="molecule type" value="Genomic_DNA"/>
</dbReference>
<dbReference type="InterPro" id="IPR013324">
    <property type="entry name" value="RNA_pol_sigma_r3/r4-like"/>
</dbReference>
<dbReference type="Pfam" id="PF08281">
    <property type="entry name" value="Sigma70_r4_2"/>
    <property type="match status" value="1"/>
</dbReference>
<proteinExistence type="inferred from homology"/>
<reference evidence="8 9" key="1">
    <citation type="submission" date="2021-08" db="EMBL/GenBank/DDBJ databases">
        <title>Comparative Genomics Analysis of the Genus Qipengyuania Reveals Extensive Genetic Diversity and Metabolic Versatility, Including the Description of Fifteen Novel Species.</title>
        <authorList>
            <person name="Liu Y."/>
        </authorList>
    </citation>
    <scope>NUCLEOTIDE SEQUENCE [LARGE SCALE GENOMIC DNA]</scope>
    <source>
        <strain evidence="8 9">1NDH1</strain>
    </source>
</reference>
<keyword evidence="9" id="KW-1185">Reference proteome</keyword>
<dbReference type="InterPro" id="IPR013249">
    <property type="entry name" value="RNA_pol_sigma70_r4_t2"/>
</dbReference>
<comment type="similarity">
    <text evidence="1">Belongs to the sigma-70 factor family. ECF subfamily.</text>
</comment>
<dbReference type="PANTHER" id="PTHR43133">
    <property type="entry name" value="RNA POLYMERASE ECF-TYPE SIGMA FACTO"/>
    <property type="match status" value="1"/>
</dbReference>
<dbReference type="CDD" id="cd06171">
    <property type="entry name" value="Sigma70_r4"/>
    <property type="match status" value="1"/>
</dbReference>
<evidence type="ECO:0000256" key="1">
    <source>
        <dbReference type="ARBA" id="ARBA00010641"/>
    </source>
</evidence>
<dbReference type="RefSeq" id="WP_221431758.1">
    <property type="nucleotide sequence ID" value="NZ_CP081294.1"/>
</dbReference>
<keyword evidence="2" id="KW-0805">Transcription regulation</keyword>
<dbReference type="InterPro" id="IPR039425">
    <property type="entry name" value="RNA_pol_sigma-70-like"/>
</dbReference>
<evidence type="ECO:0000256" key="2">
    <source>
        <dbReference type="ARBA" id="ARBA00023015"/>
    </source>
</evidence>
<dbReference type="InterPro" id="IPR036388">
    <property type="entry name" value="WH-like_DNA-bd_sf"/>
</dbReference>
<keyword evidence="3" id="KW-0731">Sigma factor</keyword>
<dbReference type="Gene3D" id="1.10.1740.10">
    <property type="match status" value="1"/>
</dbReference>
<dbReference type="InterPro" id="IPR013325">
    <property type="entry name" value="RNA_pol_sigma_r2"/>
</dbReference>
<gene>
    <name evidence="8" type="ORF">K3136_04820</name>
</gene>
<protein>
    <submittedName>
        <fullName evidence="8">Sigma-70 family RNA polymerase sigma factor</fullName>
    </submittedName>
</protein>
<feature type="domain" description="RNA polymerase sigma-70 region 2" evidence="6">
    <location>
        <begin position="35"/>
        <end position="99"/>
    </location>
</feature>
<dbReference type="SUPFAM" id="SSF88946">
    <property type="entry name" value="Sigma2 domain of RNA polymerase sigma factors"/>
    <property type="match status" value="1"/>
</dbReference>
<dbReference type="NCBIfam" id="TIGR02937">
    <property type="entry name" value="sigma70-ECF"/>
    <property type="match status" value="1"/>
</dbReference>
<keyword evidence="4" id="KW-0238">DNA-binding</keyword>
<dbReference type="InterPro" id="IPR014284">
    <property type="entry name" value="RNA_pol_sigma-70_dom"/>
</dbReference>
<dbReference type="SUPFAM" id="SSF88659">
    <property type="entry name" value="Sigma3 and sigma4 domains of RNA polymerase sigma factors"/>
    <property type="match status" value="1"/>
</dbReference>
<feature type="domain" description="RNA polymerase sigma factor 70 region 4 type 2" evidence="7">
    <location>
        <begin position="125"/>
        <end position="175"/>
    </location>
</feature>
<dbReference type="PANTHER" id="PTHR43133:SF8">
    <property type="entry name" value="RNA POLYMERASE SIGMA FACTOR HI_1459-RELATED"/>
    <property type="match status" value="1"/>
</dbReference>
<evidence type="ECO:0000313" key="8">
    <source>
        <dbReference type="EMBL" id="QZD96033.1"/>
    </source>
</evidence>
<dbReference type="InterPro" id="IPR007627">
    <property type="entry name" value="RNA_pol_sigma70_r2"/>
</dbReference>
<sequence length="184" mass="20590">MTQRGTGQPDTAKLFDELLVTHVQSGDRRAGERLAARWHPRLLRTANRLMRDEEMARTAVQETWISILRSIATLRDPSRFAPWAFGILRRRCADGIRLAQARRSRRGEMPAAPATPATSEDAIGLREAFDALPDDQRFAAQLFFVEGLTLAEIAEVQDIPTGTAKSRIFHARQKLKAALTGDDQ</sequence>
<dbReference type="Gene3D" id="1.10.10.10">
    <property type="entry name" value="Winged helix-like DNA-binding domain superfamily/Winged helix DNA-binding domain"/>
    <property type="match status" value="1"/>
</dbReference>
<name>A0ABX9A9X9_9SPHN</name>
<dbReference type="Proteomes" id="UP000824321">
    <property type="component" value="Chromosome"/>
</dbReference>
<keyword evidence="5" id="KW-0804">Transcription</keyword>
<accession>A0ABX9A9X9</accession>
<evidence type="ECO:0000259" key="7">
    <source>
        <dbReference type="Pfam" id="PF08281"/>
    </source>
</evidence>